<feature type="region of interest" description="Disordered" evidence="1">
    <location>
        <begin position="258"/>
        <end position="312"/>
    </location>
</feature>
<comment type="caution">
    <text evidence="2">The sequence shown here is derived from an EMBL/GenBank/DDBJ whole genome shotgun (WGS) entry which is preliminary data.</text>
</comment>
<dbReference type="EMBL" id="JADGJD010000232">
    <property type="protein sequence ID" value="KAJ3053157.1"/>
    <property type="molecule type" value="Genomic_DNA"/>
</dbReference>
<dbReference type="Proteomes" id="UP001212841">
    <property type="component" value="Unassembled WGS sequence"/>
</dbReference>
<gene>
    <name evidence="2" type="ORF">HK097_004928</name>
</gene>
<name>A0AAD5X6B5_9FUNG</name>
<dbReference type="AlphaFoldDB" id="A0AAD5X6B5"/>
<feature type="non-terminal residue" evidence="2">
    <location>
        <position position="400"/>
    </location>
</feature>
<evidence type="ECO:0000313" key="3">
    <source>
        <dbReference type="Proteomes" id="UP001212841"/>
    </source>
</evidence>
<accession>A0AAD5X6B5</accession>
<sequence>MLPFATLAQQPSGQQLSFASTNPAIVSPWTQTHQWIDIVHAPTNYVSSLLTGKTLKKVKKLFGPAGAYICGCKFGAVNTGATTRTISVRVMTTDASVVGTILGTRVLVDGTQLQVRRGATQNPDQPVTGAPPPVPHLREIIAKDPYGILISNNLPQAHRTPPNLKVFTDVGDALYFGFQREEYLDAYLSSLANIHELHFQVVQGTIPNVSSTPADHTSRQMLPDLDPMQPDMPPGWDGNTPGKHQAAWKHFTDYNARNLRIPPPAHTSNTISLPPPKTLPSHATTGSPPPSPPPSPALVPLSETITTGPPGVDSSWASRQLVNIPPPSYAPTSYFYNAYAQFRHSPSATSAHPFYPAQPTALLPATPIPSPSTRAICCPLLKQSNLSNSSAILVRSIPML</sequence>
<proteinExistence type="predicted"/>
<reference evidence="2" key="1">
    <citation type="submission" date="2020-05" db="EMBL/GenBank/DDBJ databases">
        <title>Phylogenomic resolution of chytrid fungi.</title>
        <authorList>
            <person name="Stajich J.E."/>
            <person name="Amses K."/>
            <person name="Simmons R."/>
            <person name="Seto K."/>
            <person name="Myers J."/>
            <person name="Bonds A."/>
            <person name="Quandt C.A."/>
            <person name="Barry K."/>
            <person name="Liu P."/>
            <person name="Grigoriev I."/>
            <person name="Longcore J.E."/>
            <person name="James T.Y."/>
        </authorList>
    </citation>
    <scope>NUCLEOTIDE SEQUENCE</scope>
    <source>
        <strain evidence="2">JEL0318</strain>
    </source>
</reference>
<evidence type="ECO:0000313" key="2">
    <source>
        <dbReference type="EMBL" id="KAJ3053157.1"/>
    </source>
</evidence>
<protein>
    <submittedName>
        <fullName evidence="2">Uncharacterized protein</fullName>
    </submittedName>
</protein>
<evidence type="ECO:0000256" key="1">
    <source>
        <dbReference type="SAM" id="MobiDB-lite"/>
    </source>
</evidence>
<keyword evidence="3" id="KW-1185">Reference proteome</keyword>
<feature type="compositionally biased region" description="Pro residues" evidence="1">
    <location>
        <begin position="287"/>
        <end position="297"/>
    </location>
</feature>
<organism evidence="2 3">
    <name type="scientific">Rhizophlyctis rosea</name>
    <dbReference type="NCBI Taxonomy" id="64517"/>
    <lineage>
        <taxon>Eukaryota</taxon>
        <taxon>Fungi</taxon>
        <taxon>Fungi incertae sedis</taxon>
        <taxon>Chytridiomycota</taxon>
        <taxon>Chytridiomycota incertae sedis</taxon>
        <taxon>Chytridiomycetes</taxon>
        <taxon>Rhizophlyctidales</taxon>
        <taxon>Rhizophlyctidaceae</taxon>
        <taxon>Rhizophlyctis</taxon>
    </lineage>
</organism>